<dbReference type="Pfam" id="PF12780">
    <property type="entry name" value="AAA_8"/>
    <property type="match status" value="1"/>
</dbReference>
<evidence type="ECO:0000256" key="11">
    <source>
        <dbReference type="ARBA" id="ARBA00023212"/>
    </source>
</evidence>
<dbReference type="FunFam" id="3.40.50.300:FF:000044">
    <property type="entry name" value="Dynein heavy chain 5, axonemal"/>
    <property type="match status" value="1"/>
</dbReference>
<dbReference type="InterPro" id="IPR026983">
    <property type="entry name" value="DHC"/>
</dbReference>
<dbReference type="Pfam" id="PF17852">
    <property type="entry name" value="Dynein_AAA_lid"/>
    <property type="match status" value="1"/>
</dbReference>
<evidence type="ECO:0000256" key="2">
    <source>
        <dbReference type="ARBA" id="ARBA00008887"/>
    </source>
</evidence>
<evidence type="ECO:0000259" key="15">
    <source>
        <dbReference type="Pfam" id="PF12777"/>
    </source>
</evidence>
<name>A0AAJ6YWH4_9HYME</name>
<evidence type="ECO:0000256" key="4">
    <source>
        <dbReference type="ARBA" id="ARBA00022701"/>
    </source>
</evidence>
<dbReference type="InterPro" id="IPR042228">
    <property type="entry name" value="Dynein_linker_3"/>
</dbReference>
<dbReference type="Gene3D" id="1.20.920.20">
    <property type="match status" value="1"/>
</dbReference>
<dbReference type="InterPro" id="IPR043157">
    <property type="entry name" value="Dynein_AAA1S"/>
</dbReference>
<dbReference type="KEGG" id="csol:105368351"/>
<organism evidence="19 20">
    <name type="scientific">Ceratosolen solmsi marchali</name>
    <dbReference type="NCBI Taxonomy" id="326594"/>
    <lineage>
        <taxon>Eukaryota</taxon>
        <taxon>Metazoa</taxon>
        <taxon>Ecdysozoa</taxon>
        <taxon>Arthropoda</taxon>
        <taxon>Hexapoda</taxon>
        <taxon>Insecta</taxon>
        <taxon>Pterygota</taxon>
        <taxon>Neoptera</taxon>
        <taxon>Endopterygota</taxon>
        <taxon>Hymenoptera</taxon>
        <taxon>Apocrita</taxon>
        <taxon>Proctotrupomorpha</taxon>
        <taxon>Chalcidoidea</taxon>
        <taxon>Agaonidae</taxon>
        <taxon>Agaoninae</taxon>
        <taxon>Ceratosolen</taxon>
    </lineage>
</organism>
<dbReference type="Gene3D" id="1.10.8.710">
    <property type="match status" value="1"/>
</dbReference>
<dbReference type="Pfam" id="PF08393">
    <property type="entry name" value="DHC_N2"/>
    <property type="match status" value="1"/>
</dbReference>
<dbReference type="InterPro" id="IPR024317">
    <property type="entry name" value="Dynein_heavy_chain_D4_dom"/>
</dbReference>
<protein>
    <submittedName>
        <fullName evidence="20">Dynein heavy chain 7, axonemal-like</fullName>
    </submittedName>
</protein>
<evidence type="ECO:0000256" key="6">
    <source>
        <dbReference type="ARBA" id="ARBA00022840"/>
    </source>
</evidence>
<dbReference type="GO" id="GO:0005930">
    <property type="term" value="C:axoneme"/>
    <property type="evidence" value="ECO:0007669"/>
    <property type="project" value="UniProtKB-SubCell"/>
</dbReference>
<dbReference type="Gene3D" id="3.20.180.20">
    <property type="entry name" value="Dynein heavy chain, N-terminal domain 2"/>
    <property type="match status" value="1"/>
</dbReference>
<evidence type="ECO:0000256" key="8">
    <source>
        <dbReference type="ARBA" id="ARBA00023054"/>
    </source>
</evidence>
<dbReference type="CTD" id="38226"/>
<dbReference type="Pfam" id="PF12774">
    <property type="entry name" value="AAA_6"/>
    <property type="match status" value="1"/>
</dbReference>
<dbReference type="Proteomes" id="UP000695007">
    <property type="component" value="Unplaced"/>
</dbReference>
<evidence type="ECO:0000256" key="1">
    <source>
        <dbReference type="ARBA" id="ARBA00004430"/>
    </source>
</evidence>
<accession>A0AAJ6YWH4</accession>
<keyword evidence="4" id="KW-0493">Microtubule</keyword>
<evidence type="ECO:0000259" key="18">
    <source>
        <dbReference type="Pfam" id="PF17857"/>
    </source>
</evidence>
<dbReference type="GO" id="GO:0030286">
    <property type="term" value="C:dynein complex"/>
    <property type="evidence" value="ECO:0007669"/>
    <property type="project" value="UniProtKB-KW"/>
</dbReference>
<keyword evidence="10" id="KW-0505">Motor protein</keyword>
<evidence type="ECO:0000259" key="14">
    <source>
        <dbReference type="Pfam" id="PF12774"/>
    </source>
</evidence>
<evidence type="ECO:0000256" key="10">
    <source>
        <dbReference type="ARBA" id="ARBA00023175"/>
    </source>
</evidence>
<feature type="domain" description="Dynein heavy chain coiled coil stalk" evidence="15">
    <location>
        <begin position="1989"/>
        <end position="2168"/>
    </location>
</feature>
<dbReference type="Gene3D" id="1.10.287.2620">
    <property type="match status" value="1"/>
</dbReference>
<dbReference type="Gene3D" id="1.20.140.100">
    <property type="entry name" value="Dynein heavy chain, N-terminal domain 2"/>
    <property type="match status" value="1"/>
</dbReference>
<evidence type="ECO:0000313" key="19">
    <source>
        <dbReference type="Proteomes" id="UP000695007"/>
    </source>
</evidence>
<keyword evidence="5" id="KW-0547">Nucleotide-binding</keyword>
<keyword evidence="11" id="KW-0206">Cytoskeleton</keyword>
<gene>
    <name evidence="20" type="primary">LOC105368351</name>
</gene>
<evidence type="ECO:0000259" key="16">
    <source>
        <dbReference type="Pfam" id="PF12780"/>
    </source>
</evidence>
<dbReference type="FunFam" id="1.20.58.1120:FF:000001">
    <property type="entry name" value="dynein heavy chain 2, axonemal"/>
    <property type="match status" value="1"/>
</dbReference>
<dbReference type="FunFam" id="1.10.8.710:FF:000004">
    <property type="entry name" value="Dynein axonemal heavy chain 6"/>
    <property type="match status" value="1"/>
</dbReference>
<dbReference type="GO" id="GO:0005874">
    <property type="term" value="C:microtubule"/>
    <property type="evidence" value="ECO:0007669"/>
    <property type="project" value="UniProtKB-KW"/>
</dbReference>
<dbReference type="InterPro" id="IPR041589">
    <property type="entry name" value="DNAH3_AAA_lid_1"/>
</dbReference>
<reference evidence="20" key="1">
    <citation type="submission" date="2025-08" db="UniProtKB">
        <authorList>
            <consortium name="RefSeq"/>
        </authorList>
    </citation>
    <scope>IDENTIFICATION</scope>
</reference>
<evidence type="ECO:0000256" key="9">
    <source>
        <dbReference type="ARBA" id="ARBA00023069"/>
    </source>
</evidence>
<keyword evidence="12" id="KW-0966">Cell projection</keyword>
<dbReference type="InterPro" id="IPR024743">
    <property type="entry name" value="Dynein_HC_stalk"/>
</dbReference>
<feature type="domain" description="Dynein heavy chain 3 AAA+ lid" evidence="18">
    <location>
        <begin position="1535"/>
        <end position="1630"/>
    </location>
</feature>
<dbReference type="GO" id="GO:0051959">
    <property type="term" value="F:dynein light intermediate chain binding"/>
    <property type="evidence" value="ECO:0007669"/>
    <property type="project" value="InterPro"/>
</dbReference>
<keyword evidence="9" id="KW-0969">Cilium</keyword>
<comment type="similarity">
    <text evidence="2">Belongs to the dynein heavy chain family.</text>
</comment>
<evidence type="ECO:0000256" key="7">
    <source>
        <dbReference type="ARBA" id="ARBA00023017"/>
    </source>
</evidence>
<dbReference type="GO" id="GO:0005524">
    <property type="term" value="F:ATP binding"/>
    <property type="evidence" value="ECO:0007669"/>
    <property type="project" value="UniProtKB-KW"/>
</dbReference>
<dbReference type="Gene3D" id="3.40.50.300">
    <property type="entry name" value="P-loop containing nucleotide triphosphate hydrolases"/>
    <property type="match status" value="3"/>
</dbReference>
<dbReference type="GO" id="GO:0045505">
    <property type="term" value="F:dynein intermediate chain binding"/>
    <property type="evidence" value="ECO:0007669"/>
    <property type="project" value="InterPro"/>
</dbReference>
<evidence type="ECO:0000259" key="13">
    <source>
        <dbReference type="Pfam" id="PF08393"/>
    </source>
</evidence>
<proteinExistence type="inferred from homology"/>
<evidence type="ECO:0000256" key="3">
    <source>
        <dbReference type="ARBA" id="ARBA00022490"/>
    </source>
</evidence>
<keyword evidence="3" id="KW-0963">Cytoplasm</keyword>
<dbReference type="PANTHER" id="PTHR45703">
    <property type="entry name" value="DYNEIN HEAVY CHAIN"/>
    <property type="match status" value="1"/>
</dbReference>
<dbReference type="RefSeq" id="XP_011505656.1">
    <property type="nucleotide sequence ID" value="XM_011507354.1"/>
</dbReference>
<dbReference type="Pfam" id="PF12775">
    <property type="entry name" value="AAA_7"/>
    <property type="match status" value="1"/>
</dbReference>
<comment type="subcellular location">
    <subcellularLocation>
        <location evidence="1">Cytoplasm</location>
        <location evidence="1">Cytoskeleton</location>
        <location evidence="1">Cilium axoneme</location>
    </subcellularLocation>
</comment>
<evidence type="ECO:0000256" key="12">
    <source>
        <dbReference type="ARBA" id="ARBA00023273"/>
    </source>
</evidence>
<feature type="domain" description="Dynein heavy chain AAA module D4" evidence="16">
    <location>
        <begin position="1694"/>
        <end position="1929"/>
    </location>
</feature>
<dbReference type="SUPFAM" id="SSF52540">
    <property type="entry name" value="P-loop containing nucleoside triphosphate hydrolases"/>
    <property type="match status" value="4"/>
</dbReference>
<dbReference type="InterPro" id="IPR027417">
    <property type="entry name" value="P-loop_NTPase"/>
</dbReference>
<dbReference type="PANTHER" id="PTHR45703:SF1">
    <property type="entry name" value="DYNEINS HEAVY CHAIN"/>
    <property type="match status" value="1"/>
</dbReference>
<dbReference type="FunFam" id="3.20.180.20:FF:000003">
    <property type="entry name" value="Dynein heavy chain 12, axonemal"/>
    <property type="match status" value="1"/>
</dbReference>
<dbReference type="GO" id="GO:0007018">
    <property type="term" value="P:microtubule-based movement"/>
    <property type="evidence" value="ECO:0007669"/>
    <property type="project" value="InterPro"/>
</dbReference>
<evidence type="ECO:0000313" key="20">
    <source>
        <dbReference type="RefSeq" id="XP_011505656.1"/>
    </source>
</evidence>
<keyword evidence="7" id="KW-0243">Dynein</keyword>
<dbReference type="InterPro" id="IPR041466">
    <property type="entry name" value="Dynein_AAA5_ext"/>
</dbReference>
<evidence type="ECO:0000256" key="5">
    <source>
        <dbReference type="ARBA" id="ARBA00022741"/>
    </source>
</evidence>
<dbReference type="InterPro" id="IPR042222">
    <property type="entry name" value="Dynein_2_N"/>
</dbReference>
<dbReference type="Gene3D" id="1.20.58.1120">
    <property type="match status" value="1"/>
</dbReference>
<evidence type="ECO:0000259" key="17">
    <source>
        <dbReference type="Pfam" id="PF17852"/>
    </source>
</evidence>
<dbReference type="Gene3D" id="1.20.920.30">
    <property type="match status" value="1"/>
</dbReference>
<feature type="domain" description="Dynein heavy chain hydrolytic ATP-binding dynein motor region" evidence="14">
    <location>
        <begin position="799"/>
        <end position="1125"/>
    </location>
</feature>
<dbReference type="InterPro" id="IPR013602">
    <property type="entry name" value="Dynein_heavy_linker"/>
</dbReference>
<feature type="domain" description="Dynein heavy chain AAA 5 extension" evidence="17">
    <location>
        <begin position="1236"/>
        <end position="1313"/>
    </location>
</feature>
<dbReference type="Pfam" id="PF12777">
    <property type="entry name" value="MT"/>
    <property type="match status" value="1"/>
</dbReference>
<keyword evidence="19" id="KW-1185">Reference proteome</keyword>
<keyword evidence="8" id="KW-0175">Coiled coil</keyword>
<dbReference type="FunFam" id="1.20.140.100:FF:000004">
    <property type="entry name" value="Dynein axonemal heavy chain 6"/>
    <property type="match status" value="1"/>
</dbReference>
<sequence>MEHLILVMSDPLITPLIKLSLKCENNDLFLSPNMQDIYLIFHSFLDKISKCAKQLPSIEFIVKLPNAKDFCNVEPPNWYITQCHERFTKILNIVFTSLIDYVQRIYMKYKVIFDPETQKTEVTGIVENHDFNTCLVKFDEFNSSIGTAYGLVSNEYLLNCKLFQEDAKEGLKQYANTVRELIISELILRHKNFNLSICKEFEVIEKKALNIPEETKELLELGQYMLYISTVKLDELTFKIEVSLKMMASLFEMTSLDIEHVELNNTMVNWLQRIKDVQEKNNIIYEQKKFDLQDRLQSRIHNLIKRIDDMFPNFKGSVDEPDPYQQPVPMKLCHQLLENVKWFKQYVPLVLCFCNTALNQRHWDEMSGIAGFDLTPDAGTTLRKIINFNVMENLNLFEQISVGATKELSLQNLLTKLIADWDDVVFTTTVFKDSKVNILTQLDDIQSLLEEQIVKVQGMRGSAFVKPIATEVKVFYELLIRIENTLEEWIKVQVQWVYLLPIFSSKDIVAQLPEEGVMFAEVDGIFRKSMHSVAREPRVREMAGTVGLYEAMKSANELMEKIEEGVANYLEQKRLFFPRFFFLSNDDMLEILSETKDPLRVQPHLKKCFEGISKLGFNNLLEIYSIISDDQEEIMMIDLISTVAARGCVEKWLVQVEEKMVNSIRHEILMSYRDYEVNNRVEWVKIWPGMVVLCVSQIYWSIQVENALITNLESTMLTLHQMLTKQIIDMVTLVKGKLSKQNRTTLNALITIDVHAKDVVNSLIIKKIIHENDFEWLAQLRYYWENDVIVRIINASVPFAYEYLGNCPRLVITPLTDRCYRTLIGAYSLHLNGAPEGPAGTGKTETTKDLARALAVQCVVFNCSEGLDYKNMSKFFKGLAACGAWACFDEFNRIELEVLSVVAQQILCIIQAVRAKLEKFVFEGTELNLNPAVYVCITMNPGYAGRSELPDNLKVLFRTVAMMVPDYALIGEIFLYSSGFSSARVLSTKIVTTYKLCSEQLSTQSHYDYGMRAVKTVLTAAQNMKLRLPDEDEMIVLLRSIIDVNLAKFLAFDVPLFQGIISDLFPGTLLPQPDYGVLMKAIDQVTKTRNLQMTDGFILKIIQTFEMMIVRHGFMLVGDPCGGKTTVLRTLSDALTLMHKWNYESGAKTKFTTINPKSITMGQLYGQFDPISSEWTDGVCAVAFRKFCNEESADRKWLIFDGPVDAVWIENLNTVLDDNKKLCLTSGEVMQMTGVMSMIFEAAVLVSLVWGIGGTLDYDSRVKFNEFIITLWKDENPEHPVPPEIGDTISIPSEGLIHDNVYVFKGKGAWRYFGDIIKLEPIIETQSIGEMLIPTMDTLKYQYLFHLHIKYKKRFLLFGKTGTGKSFYIRDTIMNKLDKEHYLPNFITFTARTTAAQTQELVISKLFKKRKGHYGPMGNSQCICFIDDVNMPAKEIYGAQPAIELLRQYFDHSYWYDLNEPSVVKIYNTMFVCAMAPPGGSRQKIYPRFLRHFNIYEISEFSNNSIFRIFNNIALVGFKRNGFASDVNSTIVNIVNATMNIFQQARAQLRPTPTKSHYLFNLRDFARVITGCAMIKKESIQNKDTFYRLWAHEILRVFGDRLTDESDSILLFDLIKLAVEKIFKETFDKIFEDLPKYDGNLTKDSLKHLIFGNFMDQDAMPENRKYEEISPIEEYFRISSMCLEEYNSTHKTKINIVLFRYALEHLARICRILASPYGSLLMVGINGSGRQSLTKLASEMINCALFQPEIGSIYGITEWRDDIKKVLKTAGTGKDIVFLFTEGQIKEEAFLGDIDCLLNSGEVPNIFNIEERQEIIELARLAAQGEKLHMMLCFSPIGESFRTRLRMYPSLVNCCTIDWFEVWPEDALEQVALQSMTSINIAEDIKINSIEACKYFHNCAKSASETFYKNYGRKTYVTSAAFLDLIKIFGILIKEKQQDTILARDRYIGGLDKLEFAAQEVEKMKLTLISLQPELEKSAKLTAVSLALKAECEADLAEALPVLEEAVAALNTLKPADITLVKSMKNPPAGVKLVMASVCVMMNIQPGRVNDPATGKKILDYWGPSQRILSDMKFLDYLRDYDKDNISPSIIQTIKKVYLKNKKFAPQKVAKASQAAEGLCKWVRAMVLYDKVIKVVAPKKEKFQEAEMSLQKTMNFLNDKQKKVDLENQVLLCKSKLIRAEKLIKYE</sequence>
<dbReference type="InterPro" id="IPR035699">
    <property type="entry name" value="AAA_6"/>
</dbReference>
<keyword evidence="6" id="KW-0067">ATP-binding</keyword>
<dbReference type="FunFam" id="1.20.920.30:FF:000002">
    <property type="entry name" value="Dynein axonemal heavy chain 3"/>
    <property type="match status" value="1"/>
</dbReference>
<feature type="domain" description="Dynein heavy chain linker" evidence="13">
    <location>
        <begin position="273"/>
        <end position="668"/>
    </location>
</feature>
<dbReference type="Pfam" id="PF17857">
    <property type="entry name" value="AAA_lid_1"/>
    <property type="match status" value="1"/>
</dbReference>
<dbReference type="GeneID" id="105368351"/>